<dbReference type="PANTHER" id="PTHR48098:SF3">
    <property type="entry name" value="IRON(III) ENTEROBACTIN ESTERASE"/>
    <property type="match status" value="1"/>
</dbReference>
<gene>
    <name evidence="1" type="ORF">B1A_14231</name>
</gene>
<dbReference type="Gene3D" id="3.40.50.1820">
    <property type="entry name" value="alpha/beta hydrolase"/>
    <property type="match status" value="1"/>
</dbReference>
<dbReference type="InterPro" id="IPR029058">
    <property type="entry name" value="AB_hydrolase_fold"/>
</dbReference>
<organism evidence="1">
    <name type="scientific">mine drainage metagenome</name>
    <dbReference type="NCBI Taxonomy" id="410659"/>
    <lineage>
        <taxon>unclassified sequences</taxon>
        <taxon>metagenomes</taxon>
        <taxon>ecological metagenomes</taxon>
    </lineage>
</organism>
<protein>
    <submittedName>
        <fullName evidence="1">Enterochelin esterase</fullName>
    </submittedName>
</protein>
<name>T0ZTI9_9ZZZZ</name>
<dbReference type="InterPro" id="IPR000801">
    <property type="entry name" value="Esterase-like"/>
</dbReference>
<dbReference type="InterPro" id="IPR050583">
    <property type="entry name" value="Mycobacterial_A85_antigen"/>
</dbReference>
<reference evidence="1" key="2">
    <citation type="journal article" date="2014" name="ISME J.">
        <title>Microbial stratification in low pH oxic and suboxic macroscopic growths along an acid mine drainage.</title>
        <authorList>
            <person name="Mendez-Garcia C."/>
            <person name="Mesa V."/>
            <person name="Sprenger R.R."/>
            <person name="Richter M."/>
            <person name="Diez M.S."/>
            <person name="Solano J."/>
            <person name="Bargiela R."/>
            <person name="Golyshina O.V."/>
            <person name="Manteca A."/>
            <person name="Ramos J.L."/>
            <person name="Gallego J.R."/>
            <person name="Llorente I."/>
            <person name="Martins Dos Santos V.A."/>
            <person name="Jensen O.N."/>
            <person name="Pelaez A.I."/>
            <person name="Sanchez J."/>
            <person name="Ferrer M."/>
        </authorList>
    </citation>
    <scope>NUCLEOTIDE SEQUENCE</scope>
</reference>
<feature type="non-terminal residue" evidence="1">
    <location>
        <position position="227"/>
    </location>
</feature>
<proteinExistence type="predicted"/>
<dbReference type="EMBL" id="AUZX01010443">
    <property type="protein sequence ID" value="EQD48008.1"/>
    <property type="molecule type" value="Genomic_DNA"/>
</dbReference>
<comment type="caution">
    <text evidence="1">The sequence shown here is derived from an EMBL/GenBank/DDBJ whole genome shotgun (WGS) entry which is preliminary data.</text>
</comment>
<dbReference type="PANTHER" id="PTHR48098">
    <property type="entry name" value="ENTEROCHELIN ESTERASE-RELATED"/>
    <property type="match status" value="1"/>
</dbReference>
<dbReference type="AlphaFoldDB" id="T0ZTI9"/>
<sequence>NHRDIWIYKPYGYDASGDPYPLLVFFDGEEYTELIPTPTILDNLIRSGRIPPVVAVFVGNAEGARSKELTCSERFDRFLTTELLPRVRQQLHVTDRTERTIIAGSSYGSLAACYSALRHPDLFGNVLSQSGSFFWSPKDDPEPGWLMRQFARSDIRSLRVFLEVGLMEGIRPSRPNGPTQLSANRHMRDVLTAKGLDVVYAEYNGGHDFVSWRGSLADGLVHLTRSW</sequence>
<evidence type="ECO:0000313" key="1">
    <source>
        <dbReference type="EMBL" id="EQD48008.1"/>
    </source>
</evidence>
<accession>T0ZTI9</accession>
<feature type="non-terminal residue" evidence="1">
    <location>
        <position position="1"/>
    </location>
</feature>
<reference evidence="1" key="1">
    <citation type="submission" date="2013-08" db="EMBL/GenBank/DDBJ databases">
        <authorList>
            <person name="Mendez C."/>
            <person name="Richter M."/>
            <person name="Ferrer M."/>
            <person name="Sanchez J."/>
        </authorList>
    </citation>
    <scope>NUCLEOTIDE SEQUENCE</scope>
</reference>
<dbReference type="SUPFAM" id="SSF53474">
    <property type="entry name" value="alpha/beta-Hydrolases"/>
    <property type="match status" value="1"/>
</dbReference>
<dbReference type="Pfam" id="PF00756">
    <property type="entry name" value="Esterase"/>
    <property type="match status" value="1"/>
</dbReference>